<evidence type="ECO:0000313" key="9">
    <source>
        <dbReference type="Proteomes" id="UP001170713"/>
    </source>
</evidence>
<feature type="domain" description="Flagellar basal body rod protein N-terminal" evidence="5">
    <location>
        <begin position="7"/>
        <end position="35"/>
    </location>
</feature>
<protein>
    <submittedName>
        <fullName evidence="8">Flagellar hook-basal body complex protein</fullName>
    </submittedName>
</protein>
<evidence type="ECO:0000256" key="3">
    <source>
        <dbReference type="ARBA" id="ARBA00023143"/>
    </source>
</evidence>
<dbReference type="GO" id="GO:0071978">
    <property type="term" value="P:bacterial-type flagellum-dependent swarming motility"/>
    <property type="evidence" value="ECO:0007669"/>
    <property type="project" value="TreeGrafter"/>
</dbReference>
<dbReference type="PANTHER" id="PTHR30435">
    <property type="entry name" value="FLAGELLAR PROTEIN"/>
    <property type="match status" value="1"/>
</dbReference>
<dbReference type="SUPFAM" id="SSF117143">
    <property type="entry name" value="Flagellar hook protein flgE"/>
    <property type="match status" value="1"/>
</dbReference>
<dbReference type="Pfam" id="PF22692">
    <property type="entry name" value="LlgE_F_G_D1"/>
    <property type="match status" value="1"/>
</dbReference>
<comment type="similarity">
    <text evidence="2 4">Belongs to the flagella basal body rod proteins family.</text>
</comment>
<dbReference type="InterPro" id="IPR037925">
    <property type="entry name" value="FlgE/F/G-like"/>
</dbReference>
<dbReference type="RefSeq" id="WP_012147862.1">
    <property type="nucleotide sequence ID" value="NZ_BMQR01000010.1"/>
</dbReference>
<evidence type="ECO:0000259" key="5">
    <source>
        <dbReference type="Pfam" id="PF00460"/>
    </source>
</evidence>
<reference evidence="8" key="1">
    <citation type="journal article" date="2023" name="Microorganisms">
        <title>Genomic Characterization of Arcobacter butzleri Strains Isolated from Various Sources in Lithuania.</title>
        <authorList>
            <person name="Uljanovas D."/>
            <person name="Golz G."/>
            <person name="Fleischmann S."/>
            <person name="Kudirkiene E."/>
            <person name="Kasetiene N."/>
            <person name="Grineviciene A."/>
            <person name="Tamuleviciene E."/>
            <person name="Aksomaitiene J."/>
            <person name="Alter T."/>
            <person name="Malakauskas M."/>
        </authorList>
    </citation>
    <scope>NUCLEOTIDE SEQUENCE</scope>
    <source>
        <strain evidence="8">W48</strain>
    </source>
</reference>
<dbReference type="GO" id="GO:0009425">
    <property type="term" value="C:bacterial-type flagellum basal body"/>
    <property type="evidence" value="ECO:0007669"/>
    <property type="project" value="UniProtKB-SubCell"/>
</dbReference>
<comment type="subcellular location">
    <subcellularLocation>
        <location evidence="1 4">Bacterial flagellum basal body</location>
    </subcellularLocation>
</comment>
<dbReference type="PANTHER" id="PTHR30435:SF19">
    <property type="entry name" value="FLAGELLAR BASAL-BODY ROD PROTEIN FLGG"/>
    <property type="match status" value="1"/>
</dbReference>
<name>A0AAW7Q594_9BACT</name>
<gene>
    <name evidence="8" type="ORF">PJV88_08455</name>
</gene>
<evidence type="ECO:0000313" key="8">
    <source>
        <dbReference type="EMBL" id="MDN5114653.1"/>
    </source>
</evidence>
<proteinExistence type="inferred from homology"/>
<dbReference type="Pfam" id="PF00460">
    <property type="entry name" value="Flg_bb_rod"/>
    <property type="match status" value="1"/>
</dbReference>
<dbReference type="InterPro" id="IPR053967">
    <property type="entry name" value="LlgE_F_G-like_D1"/>
</dbReference>
<dbReference type="InterPro" id="IPR020013">
    <property type="entry name" value="Flagellar_FlgE/F/G"/>
</dbReference>
<dbReference type="GeneID" id="24303483"/>
<feature type="domain" description="Flagellar hook protein FlgE/F/G-like D1" evidence="7">
    <location>
        <begin position="78"/>
        <end position="140"/>
    </location>
</feature>
<evidence type="ECO:0000256" key="2">
    <source>
        <dbReference type="ARBA" id="ARBA00009677"/>
    </source>
</evidence>
<sequence>MIGALWTGVSGLASQTTAIDNESNNVANVNTVGYKASRISFADQIYQNQIGKGSYVQDAEKLFTQGSMKVTGVDYDVALQGDGFFTVINKNTLGTAETFYTRAGNLRMGDSGTLQTADGYEVQGWAMSSIDEKNDVISTNSNATRFTSAFTKNIDSAIIKHNDYIETIAAKTTNVDETTKSDSTAVFSGAGQKTKASKLKDIELATENYSNLLTKYQEDPDASSKGSISQVSQVNFRTGVPPTSIIGKEGDSIKVVINGNTYTQPFVVTKSTETYRTDIWNSLDATERTLYGLVDPATISGLPAANQEVEIAKYDKIAGKIETYKAMADKISNSGSGGMVAYLAKNTSNPTLDTLDPNGTYEASTEISDMLQGIIQIKSLIPGTEFKITEVSETTTGTDTTVKGTYQSTATAVMGTGKAALEDARDALSRLVTGNQQSVYTTQDLYGDATAATSTREYKFSITIYDKDLGYDIPVPNDGNVPPNAVPIVINAGTGVTLDDIVTEINNQTTASGPQLGDYITAKNVNGYLVIETNDGNYDVEFDAALTYTDPTHPTTPVTDDTLIEVNPDYSGRKGAGAEFMEITTRVDQTSTQSSLQLRLDKLGISDSKFGSFSVDETGLITITEGGVQYAVGQVSIARFTNNQGLLAVGNNNFQATQESGKAIYSTNNNNTAGMQGKTLELSEADLSESLVNLMVFQRAFEANAKSITTADEMLTTLINLKR</sequence>
<keyword evidence="8" id="KW-0969">Cilium</keyword>
<dbReference type="AlphaFoldDB" id="A0AAW7Q594"/>
<dbReference type="InterPro" id="IPR001444">
    <property type="entry name" value="Flag_bb_rod_N"/>
</dbReference>
<dbReference type="InterPro" id="IPR010930">
    <property type="entry name" value="Flg_bb/hook_C_dom"/>
</dbReference>
<reference evidence="8" key="2">
    <citation type="submission" date="2023-01" db="EMBL/GenBank/DDBJ databases">
        <authorList>
            <person name="Uljanovas D."/>
        </authorList>
    </citation>
    <scope>NUCLEOTIDE SEQUENCE</scope>
    <source>
        <strain evidence="8">W48</strain>
    </source>
</reference>
<dbReference type="Pfam" id="PF06429">
    <property type="entry name" value="Flg_bbr_C"/>
    <property type="match status" value="1"/>
</dbReference>
<keyword evidence="8" id="KW-0966">Cell projection</keyword>
<comment type="caution">
    <text evidence="8">The sequence shown here is derived from an EMBL/GenBank/DDBJ whole genome shotgun (WGS) entry which is preliminary data.</text>
</comment>
<evidence type="ECO:0000259" key="6">
    <source>
        <dbReference type="Pfam" id="PF06429"/>
    </source>
</evidence>
<evidence type="ECO:0000256" key="1">
    <source>
        <dbReference type="ARBA" id="ARBA00004117"/>
    </source>
</evidence>
<dbReference type="Proteomes" id="UP001170713">
    <property type="component" value="Unassembled WGS sequence"/>
</dbReference>
<accession>A0AAW7Q594</accession>
<keyword evidence="8" id="KW-0282">Flagellum</keyword>
<keyword evidence="3 4" id="KW-0975">Bacterial flagellum</keyword>
<evidence type="ECO:0000256" key="4">
    <source>
        <dbReference type="RuleBase" id="RU362116"/>
    </source>
</evidence>
<evidence type="ECO:0000259" key="7">
    <source>
        <dbReference type="Pfam" id="PF22692"/>
    </source>
</evidence>
<dbReference type="NCBIfam" id="TIGR03506">
    <property type="entry name" value="FlgEFG_subfam"/>
    <property type="match status" value="1"/>
</dbReference>
<feature type="domain" description="Flagellar basal-body/hook protein C-terminal" evidence="6">
    <location>
        <begin position="679"/>
        <end position="721"/>
    </location>
</feature>
<dbReference type="EMBL" id="JAQJJC010000012">
    <property type="protein sequence ID" value="MDN5114653.1"/>
    <property type="molecule type" value="Genomic_DNA"/>
</dbReference>
<organism evidence="8 9">
    <name type="scientific">Aliarcobacter butzleri</name>
    <dbReference type="NCBI Taxonomy" id="28197"/>
    <lineage>
        <taxon>Bacteria</taxon>
        <taxon>Pseudomonadati</taxon>
        <taxon>Campylobacterota</taxon>
        <taxon>Epsilonproteobacteria</taxon>
        <taxon>Campylobacterales</taxon>
        <taxon>Arcobacteraceae</taxon>
        <taxon>Aliarcobacter</taxon>
    </lineage>
</organism>